<organism evidence="1">
    <name type="scientific">uncultured bacterium</name>
    <name type="common">gcode 4</name>
    <dbReference type="NCBI Taxonomy" id="1234023"/>
    <lineage>
        <taxon>Bacteria</taxon>
        <taxon>environmental samples</taxon>
    </lineage>
</organism>
<protein>
    <submittedName>
        <fullName evidence="1">Uncharacterized protein</fullName>
    </submittedName>
</protein>
<evidence type="ECO:0000313" key="1">
    <source>
        <dbReference type="EMBL" id="EKE29035.1"/>
    </source>
</evidence>
<reference evidence="1" key="1">
    <citation type="journal article" date="2012" name="Science">
        <title>Fermentation, hydrogen, and sulfur metabolism in multiple uncultivated bacterial phyla.</title>
        <authorList>
            <person name="Wrighton K.C."/>
            <person name="Thomas B.C."/>
            <person name="Sharon I."/>
            <person name="Miller C.S."/>
            <person name="Castelle C.J."/>
            <person name="VerBerkmoes N.C."/>
            <person name="Wilkins M.J."/>
            <person name="Hettich R.L."/>
            <person name="Lipton M.S."/>
            <person name="Williams K.H."/>
            <person name="Long P.E."/>
            <person name="Banfield J.F."/>
        </authorList>
    </citation>
    <scope>NUCLEOTIDE SEQUENCE [LARGE SCALE GENOMIC DNA]</scope>
</reference>
<sequence>MKSTHLRNSLKSQRLDSMDFITDSLFAFWNPEISSAMQAASFLRTSSISFATRGIWERSFFKSSSLVFMIFRLKK</sequence>
<accession>K2GZS9</accession>
<dbReference type="EMBL" id="AMFJ01000246">
    <property type="protein sequence ID" value="EKE29035.1"/>
    <property type="molecule type" value="Genomic_DNA"/>
</dbReference>
<gene>
    <name evidence="1" type="ORF">ACD_2C00246G0007</name>
</gene>
<dbReference type="AlphaFoldDB" id="K2GZS9"/>
<comment type="caution">
    <text evidence="1">The sequence shown here is derived from an EMBL/GenBank/DDBJ whole genome shotgun (WGS) entry which is preliminary data.</text>
</comment>
<proteinExistence type="predicted"/>
<name>K2GZS9_9BACT</name>